<organism evidence="8 9">
    <name type="scientific">Eutypa lata (strain UCR-EL1)</name>
    <name type="common">Grapevine dieback disease fungus</name>
    <name type="synonym">Eutypa armeniacae</name>
    <dbReference type="NCBI Taxonomy" id="1287681"/>
    <lineage>
        <taxon>Eukaryota</taxon>
        <taxon>Fungi</taxon>
        <taxon>Dikarya</taxon>
        <taxon>Ascomycota</taxon>
        <taxon>Pezizomycotina</taxon>
        <taxon>Sordariomycetes</taxon>
        <taxon>Xylariomycetidae</taxon>
        <taxon>Xylariales</taxon>
        <taxon>Diatrypaceae</taxon>
        <taxon>Eutypa</taxon>
    </lineage>
</organism>
<evidence type="ECO:0000256" key="1">
    <source>
        <dbReference type="ARBA" id="ARBA00004141"/>
    </source>
</evidence>
<dbReference type="InterPro" id="IPR009716">
    <property type="entry name" value="Ferroportin-1"/>
</dbReference>
<feature type="region of interest" description="Disordered" evidence="7">
    <location>
        <begin position="328"/>
        <end position="361"/>
    </location>
</feature>
<evidence type="ECO:0000313" key="8">
    <source>
        <dbReference type="EMBL" id="EMR70684.1"/>
    </source>
</evidence>
<evidence type="ECO:0000256" key="7">
    <source>
        <dbReference type="SAM" id="MobiDB-lite"/>
    </source>
</evidence>
<feature type="compositionally biased region" description="Acidic residues" evidence="7">
    <location>
        <begin position="333"/>
        <end position="345"/>
    </location>
</feature>
<feature type="compositionally biased region" description="Polar residues" evidence="7">
    <location>
        <begin position="227"/>
        <end position="237"/>
    </location>
</feature>
<feature type="transmembrane region" description="Helical" evidence="6">
    <location>
        <begin position="374"/>
        <end position="397"/>
    </location>
</feature>
<dbReference type="GO" id="GO:0005381">
    <property type="term" value="F:iron ion transmembrane transporter activity"/>
    <property type="evidence" value="ECO:0007669"/>
    <property type="project" value="UniProtKB-UniRule"/>
</dbReference>
<evidence type="ECO:0000256" key="3">
    <source>
        <dbReference type="ARBA" id="ARBA00022692"/>
    </source>
</evidence>
<feature type="region of interest" description="Disordered" evidence="7">
    <location>
        <begin position="217"/>
        <end position="237"/>
    </location>
</feature>
<sequence length="515" mass="56147">MVEDDEYELRSESPNDDITEHIIPADLSRSQAWNLMIIIYFAMIVFSSSIGRWVDRSPNRLRTLLSTIVCNRGSVLVGSVFWLLILSQEDLVGADGVFSVPSNGVIKGVGFALAVSCGIVERLSASGNLISMERDWVVAVAAPSGSGRPYDLTHLNAVMRRIDLVCKLFAPIVISVIISARDSVRVGVLFTGLTSLVSLPIETISARRVWKSSLSLQAPKPVPPEPQHTTTPQMQQRSGSFVTGVRQYFKGFEMYFGTSVWIPSVALALLHFNMLTWRATFITSLINVGYSLNAITIARTVGSVFEISSTLVTPYGIVYLGKAQQRQHGSPLAEEEEEEEEEDEAGVGLIGGNKDDDDDDENLDAQTIVGLTRFGLWGFTWQLINMIPVVLAVWAIYPHPDSDSESSSPAAPPPPPSRAWSLALFAFLAFSRFGVWIFDLTTQQLTQTLVPAHERSTFAGVENSVVSVFELLGAGAAVALPRTAQFAYLALASFAAVAGAWAIYLDLVNELGKSR</sequence>
<evidence type="ECO:0000256" key="5">
    <source>
        <dbReference type="ARBA" id="ARBA00023136"/>
    </source>
</evidence>
<keyword evidence="9" id="KW-1185">Reference proteome</keyword>
<dbReference type="OrthoDB" id="648861at2759"/>
<dbReference type="Proteomes" id="UP000012174">
    <property type="component" value="Unassembled WGS sequence"/>
</dbReference>
<dbReference type="OMA" id="ISARRVW"/>
<dbReference type="eggNOG" id="KOG2601">
    <property type="taxonomic scope" value="Eukaryota"/>
</dbReference>
<evidence type="ECO:0000256" key="6">
    <source>
        <dbReference type="RuleBase" id="RU365065"/>
    </source>
</evidence>
<evidence type="ECO:0000256" key="2">
    <source>
        <dbReference type="ARBA" id="ARBA00022448"/>
    </source>
</evidence>
<keyword evidence="3 6" id="KW-0812">Transmembrane</keyword>
<dbReference type="HOGENOM" id="CLU_020370_2_0_1"/>
<keyword evidence="5 6" id="KW-0472">Membrane</keyword>
<gene>
    <name evidence="8" type="ORF">UCREL1_2259</name>
</gene>
<dbReference type="GO" id="GO:0016020">
    <property type="term" value="C:membrane"/>
    <property type="evidence" value="ECO:0007669"/>
    <property type="project" value="UniProtKB-SubCell"/>
</dbReference>
<dbReference type="PANTHER" id="PTHR11660:SF57">
    <property type="entry name" value="SOLUTE CARRIER FAMILY 40 MEMBER"/>
    <property type="match status" value="1"/>
</dbReference>
<feature type="transmembrane region" description="Helical" evidence="6">
    <location>
        <begin position="486"/>
        <end position="505"/>
    </location>
</feature>
<name>M7SVR0_EUTLA</name>
<feature type="transmembrane region" description="Helical" evidence="6">
    <location>
        <begin position="32"/>
        <end position="51"/>
    </location>
</feature>
<keyword evidence="2 6" id="KW-0813">Transport</keyword>
<reference evidence="9" key="1">
    <citation type="journal article" date="2013" name="Genome Announc.">
        <title>Draft genome sequence of the grapevine dieback fungus Eutypa lata UCR-EL1.</title>
        <authorList>
            <person name="Blanco-Ulate B."/>
            <person name="Rolshausen P.E."/>
            <person name="Cantu D."/>
        </authorList>
    </citation>
    <scope>NUCLEOTIDE SEQUENCE [LARGE SCALE GENOMIC DNA]</scope>
    <source>
        <strain evidence="9">UCR-EL1</strain>
    </source>
</reference>
<dbReference type="AlphaFoldDB" id="M7SVR0"/>
<proteinExistence type="inferred from homology"/>
<dbReference type="EMBL" id="KB705797">
    <property type="protein sequence ID" value="EMR70684.1"/>
    <property type="molecule type" value="Genomic_DNA"/>
</dbReference>
<feature type="transmembrane region" description="Helical" evidence="6">
    <location>
        <begin position="417"/>
        <end position="438"/>
    </location>
</feature>
<comment type="function">
    <text evidence="6">May be involved in iron transport and iron homeostasis.</text>
</comment>
<dbReference type="Pfam" id="PF06963">
    <property type="entry name" value="FPN1"/>
    <property type="match status" value="2"/>
</dbReference>
<keyword evidence="4 6" id="KW-1133">Transmembrane helix</keyword>
<dbReference type="PANTHER" id="PTHR11660">
    <property type="entry name" value="SOLUTE CARRIER FAMILY 40 MEMBER"/>
    <property type="match status" value="1"/>
</dbReference>
<comment type="similarity">
    <text evidence="6">Belongs to the ferroportin (FP) (TC 2.A.100) family. SLC40A subfamily.</text>
</comment>
<keyword evidence="6" id="KW-0406">Ion transport</keyword>
<comment type="subcellular location">
    <subcellularLocation>
        <location evidence="1 6">Membrane</location>
        <topology evidence="1 6">Multi-pass membrane protein</topology>
    </subcellularLocation>
</comment>
<evidence type="ECO:0000313" key="9">
    <source>
        <dbReference type="Proteomes" id="UP000012174"/>
    </source>
</evidence>
<evidence type="ECO:0000256" key="4">
    <source>
        <dbReference type="ARBA" id="ARBA00022989"/>
    </source>
</evidence>
<accession>M7SVR0</accession>
<dbReference type="STRING" id="1287681.M7SVR0"/>
<comment type="caution">
    <text evidence="6">Lacks conserved residue(s) required for the propagation of feature annotation.</text>
</comment>
<protein>
    <recommendedName>
        <fullName evidence="6">Solute carrier family 40 member</fullName>
    </recommendedName>
</protein>
<dbReference type="KEGG" id="ela:UCREL1_2259"/>